<name>A0A0F4YMK7_RASE3</name>
<dbReference type="InterPro" id="IPR056827">
    <property type="entry name" value="CBM87_Agd3"/>
</dbReference>
<dbReference type="EMBL" id="LASV01000384">
    <property type="protein sequence ID" value="KKA19086.1"/>
    <property type="molecule type" value="Genomic_DNA"/>
</dbReference>
<evidence type="ECO:0000313" key="4">
    <source>
        <dbReference type="EMBL" id="KKA19086.1"/>
    </source>
</evidence>
<dbReference type="Pfam" id="PF25115">
    <property type="entry name" value="Agd3_CE"/>
    <property type="match status" value="1"/>
</dbReference>
<keyword evidence="5" id="KW-1185">Reference proteome</keyword>
<gene>
    <name evidence="4" type="ORF">T310_6964</name>
</gene>
<evidence type="ECO:0000259" key="2">
    <source>
        <dbReference type="Pfam" id="PF25116"/>
    </source>
</evidence>
<feature type="domain" description="Agd3 C-terminal" evidence="3">
    <location>
        <begin position="631"/>
        <end position="698"/>
    </location>
</feature>
<evidence type="ECO:0000259" key="3">
    <source>
        <dbReference type="Pfam" id="PF25117"/>
    </source>
</evidence>
<evidence type="ECO:0000259" key="1">
    <source>
        <dbReference type="Pfam" id="PF25115"/>
    </source>
</evidence>
<dbReference type="RefSeq" id="XP_013325698.1">
    <property type="nucleotide sequence ID" value="XM_013470244.1"/>
</dbReference>
<sequence length="700" mass="75877">MSLTSLVPSITSPVPAGAATSLSNVTNATALGASTVQSTILVIARDNSSAQTATSGLNGYGIPFTTLLVPQSGTTLPPLNSSAGGNFGGIVVASEVSYDYGGTTGYQSALTADQWNQLYAYQLEYGVRMVQYDVYPGPNYGTEAIGEGCCANNTEQLIYLTDTSDFPTSGLRTGPGAAVSTEGLWHYPATITDTNTTKEIAQFAANGQYNSTSTAAVINNFNGRQQMAFFTSFDTTWSPTSNFLQHAWITWLTRGLYAGYRRVNLNTQIDDMFLESDIYLPNGTTFRIRPEDLDGIAAWIPEVNAKLNPGSEYFPEVGHNGNGNIEAASATRNGSRACNGGAIEYPDIPDTPLEWKKPLGTGTNMWPPTPTVYDWTTACTDLDPLKLWWANPTNRDKFAHISHTFTHEEENNATYSDVYKEISFNIAWLNQTGISSAKRFTANGIIPPAITGLHNGDALRAWHDNGITNCVGDNTRPALVNQQNPMHPYITTVESDGFAGMQVNGRWATRIYYNCDTPECTTQEWIDTSAGSGTFYDLLAQEKADTMRHLFGLYHDAYMFHQANLRNADASNITINGVSAKLSLFQAWVETQVQEFVRLADWPVVTLKHSDMSASFAARAARDACGYSLSYTTNNGKITGVTVSCANGNSCNSPIPVTFPVPPTSTKGYPTEQLGSDPLTVWVNLMGSPVSFTLSQPIAL</sequence>
<dbReference type="GeneID" id="25319241"/>
<dbReference type="Proteomes" id="UP000053958">
    <property type="component" value="Unassembled WGS sequence"/>
</dbReference>
<dbReference type="InterPro" id="IPR050788">
    <property type="entry name" value="Yeast_SRP1/TIP1_CWP"/>
</dbReference>
<dbReference type="PANTHER" id="PTHR31002:SF34">
    <property type="entry name" value="CELL WALL PROTEIN CWP1-RELATED"/>
    <property type="match status" value="1"/>
</dbReference>
<reference evidence="4 5" key="1">
    <citation type="submission" date="2015-04" db="EMBL/GenBank/DDBJ databases">
        <authorList>
            <person name="Heijne W.H."/>
            <person name="Fedorova N.D."/>
            <person name="Nierman W.C."/>
            <person name="Vollebregt A.W."/>
            <person name="Zhao Z."/>
            <person name="Wu L."/>
            <person name="Kumar M."/>
            <person name="Stam H."/>
            <person name="van den Berg M.A."/>
            <person name="Pel H.J."/>
        </authorList>
    </citation>
    <scope>NUCLEOTIDE SEQUENCE [LARGE SCALE GENOMIC DNA]</scope>
    <source>
        <strain evidence="4 5">CBS 393.64</strain>
    </source>
</reference>
<proteinExistence type="predicted"/>
<dbReference type="AlphaFoldDB" id="A0A0F4YMK7"/>
<feature type="domain" description="Agd3 CBM87" evidence="2">
    <location>
        <begin position="36"/>
        <end position="251"/>
    </location>
</feature>
<dbReference type="InterPro" id="IPR056826">
    <property type="entry name" value="Agd3_CE"/>
</dbReference>
<dbReference type="InterPro" id="IPR056825">
    <property type="entry name" value="Agd3_C"/>
</dbReference>
<comment type="caution">
    <text evidence="4">The sequence shown here is derived from an EMBL/GenBank/DDBJ whole genome shotgun (WGS) entry which is preliminary data.</text>
</comment>
<dbReference type="PANTHER" id="PTHR31002">
    <property type="entry name" value="SERIPAUPERIN"/>
    <property type="match status" value="1"/>
</dbReference>
<feature type="domain" description="Agd3 deacetylase" evidence="1">
    <location>
        <begin position="265"/>
        <end position="630"/>
    </location>
</feature>
<accession>A0A0F4YMK7</accession>
<evidence type="ECO:0000313" key="5">
    <source>
        <dbReference type="Proteomes" id="UP000053958"/>
    </source>
</evidence>
<dbReference type="OrthoDB" id="2113314at2759"/>
<dbReference type="Pfam" id="PF25117">
    <property type="entry name" value="Agd3_C"/>
    <property type="match status" value="1"/>
</dbReference>
<dbReference type="Pfam" id="PF25116">
    <property type="entry name" value="CBM87_Agd3"/>
    <property type="match status" value="1"/>
</dbReference>
<dbReference type="STRING" id="1408163.A0A0F4YMK7"/>
<organism evidence="4 5">
    <name type="scientific">Rasamsonia emersonii (strain ATCC 16479 / CBS 393.64 / IMI 116815)</name>
    <dbReference type="NCBI Taxonomy" id="1408163"/>
    <lineage>
        <taxon>Eukaryota</taxon>
        <taxon>Fungi</taxon>
        <taxon>Dikarya</taxon>
        <taxon>Ascomycota</taxon>
        <taxon>Pezizomycotina</taxon>
        <taxon>Eurotiomycetes</taxon>
        <taxon>Eurotiomycetidae</taxon>
        <taxon>Eurotiales</taxon>
        <taxon>Trichocomaceae</taxon>
        <taxon>Rasamsonia</taxon>
    </lineage>
</organism>
<evidence type="ECO:0008006" key="6">
    <source>
        <dbReference type="Google" id="ProtNLM"/>
    </source>
</evidence>
<protein>
    <recommendedName>
        <fullName evidence="6">Extracellular serine-rich protein</fullName>
    </recommendedName>
</protein>